<evidence type="ECO:0000313" key="1">
    <source>
        <dbReference type="EMBL" id="GEM44805.1"/>
    </source>
</evidence>
<organism evidence="1 2">
    <name type="scientific">Deinococcus cellulosilyticus (strain DSM 18568 / NBRC 106333 / KACC 11606 / 5516J-15)</name>
    <dbReference type="NCBI Taxonomy" id="1223518"/>
    <lineage>
        <taxon>Bacteria</taxon>
        <taxon>Thermotogati</taxon>
        <taxon>Deinococcota</taxon>
        <taxon>Deinococci</taxon>
        <taxon>Deinococcales</taxon>
        <taxon>Deinococcaceae</taxon>
        <taxon>Deinococcus</taxon>
    </lineage>
</organism>
<evidence type="ECO:0000313" key="2">
    <source>
        <dbReference type="Proteomes" id="UP000321306"/>
    </source>
</evidence>
<accession>A0A511MW49</accession>
<dbReference type="Proteomes" id="UP000321306">
    <property type="component" value="Unassembled WGS sequence"/>
</dbReference>
<keyword evidence="2" id="KW-1185">Reference proteome</keyword>
<name>A0A511MW49_DEIC1</name>
<comment type="caution">
    <text evidence="1">The sequence shown here is derived from an EMBL/GenBank/DDBJ whole genome shotgun (WGS) entry which is preliminary data.</text>
</comment>
<protein>
    <submittedName>
        <fullName evidence="1">Uncharacterized protein</fullName>
    </submittedName>
</protein>
<gene>
    <name evidence="1" type="ORF">DC3_04400</name>
</gene>
<sequence length="89" mass="10227">MEMNWDDFDSLPPHQKALLAETVPEVKALARREERREILLAKIKLASFEKPNIPAHLTEGRATAQKIAELESLYEWVVSGHDSSTWRTK</sequence>
<dbReference type="EMBL" id="BJXB01000001">
    <property type="protein sequence ID" value="GEM44805.1"/>
    <property type="molecule type" value="Genomic_DNA"/>
</dbReference>
<reference evidence="1 2" key="1">
    <citation type="submission" date="2019-07" db="EMBL/GenBank/DDBJ databases">
        <title>Whole genome shotgun sequence of Deinococcus cellulosilyticus NBRC 106333.</title>
        <authorList>
            <person name="Hosoyama A."/>
            <person name="Uohara A."/>
            <person name="Ohji S."/>
            <person name="Ichikawa N."/>
        </authorList>
    </citation>
    <scope>NUCLEOTIDE SEQUENCE [LARGE SCALE GENOMIC DNA]</scope>
    <source>
        <strain evidence="1 2">NBRC 106333</strain>
    </source>
</reference>
<proteinExistence type="predicted"/>
<dbReference type="AlphaFoldDB" id="A0A511MW49"/>